<reference evidence="3" key="1">
    <citation type="submission" date="2016-11" db="UniProtKB">
        <authorList>
            <consortium name="WormBaseParasite"/>
        </authorList>
    </citation>
    <scope>IDENTIFICATION</scope>
</reference>
<dbReference type="InterPro" id="IPR001810">
    <property type="entry name" value="F-box_dom"/>
</dbReference>
<dbReference type="PANTHER" id="PTHR21503">
    <property type="entry name" value="F-BOX-CONTAINING HYPOTHETICAL PROTEIN C.ELEGANS"/>
    <property type="match status" value="1"/>
</dbReference>
<sequence>MDLLRLPRLVLNKMFKKRDIKENPPLIVKMDLLRLPLVVLIEVFKNMDFREKFLISLLSKRARSTLTLTCVIPHFTFFFKTDLYIGTNAQSCTEITEWTGHIGGEEMRLSILSEKVISREQSFRKRLLLVAYLLDTFKKASVSVLFYDVILPSSAYEFIKMINQRQLCINSVIYIICGHSSEFIPRILDECTEVAECIIVRADFTDDFEYTPPRPFKAKVFHVGLSNNWFNLEKFMTCRYIAVELDEDSKRNGQDFNLFFTKWMNSDVPLQNVKFSTTKEPEYQMIMNALDNQGTKRELEEGWIELKRGDGSEFFIEETPDAIEIFTKQAYLKRYKEE</sequence>
<proteinExistence type="predicted"/>
<evidence type="ECO:0000313" key="3">
    <source>
        <dbReference type="WBParaSite" id="Csp11.Scaffold630.g19224.t1"/>
    </source>
</evidence>
<organism evidence="2 3">
    <name type="scientific">Caenorhabditis tropicalis</name>
    <dbReference type="NCBI Taxonomy" id="1561998"/>
    <lineage>
        <taxon>Eukaryota</taxon>
        <taxon>Metazoa</taxon>
        <taxon>Ecdysozoa</taxon>
        <taxon>Nematoda</taxon>
        <taxon>Chromadorea</taxon>
        <taxon>Rhabditida</taxon>
        <taxon>Rhabditina</taxon>
        <taxon>Rhabditomorpha</taxon>
        <taxon>Rhabditoidea</taxon>
        <taxon>Rhabditidae</taxon>
        <taxon>Peloderinae</taxon>
        <taxon>Caenorhabditis</taxon>
    </lineage>
</organism>
<keyword evidence="2" id="KW-1185">Reference proteome</keyword>
<protein>
    <submittedName>
        <fullName evidence="3">F-box domain-containing protein</fullName>
    </submittedName>
</protein>
<accession>A0A1I7UTL5</accession>
<evidence type="ECO:0000259" key="1">
    <source>
        <dbReference type="PROSITE" id="PS50181"/>
    </source>
</evidence>
<name>A0A1I7UTL5_9PELO</name>
<dbReference type="PROSITE" id="PS50181">
    <property type="entry name" value="FBOX"/>
    <property type="match status" value="1"/>
</dbReference>
<dbReference type="WBParaSite" id="Csp11.Scaffold630.g19224.t1">
    <property type="protein sequence ID" value="Csp11.Scaffold630.g19224.t1"/>
    <property type="gene ID" value="Csp11.Scaffold630.g19224"/>
</dbReference>
<dbReference type="AlphaFoldDB" id="A0A1I7UTL5"/>
<evidence type="ECO:0000313" key="2">
    <source>
        <dbReference type="Proteomes" id="UP000095282"/>
    </source>
</evidence>
<dbReference type="Pfam" id="PF00646">
    <property type="entry name" value="F-box"/>
    <property type="match status" value="1"/>
</dbReference>
<feature type="domain" description="F-box" evidence="1">
    <location>
        <begin position="29"/>
        <end position="66"/>
    </location>
</feature>
<dbReference type="Proteomes" id="UP000095282">
    <property type="component" value="Unplaced"/>
</dbReference>